<dbReference type="KEGG" id="xdi:EZH22_06205"/>
<dbReference type="Gene3D" id="3.30.160.250">
    <property type="match status" value="1"/>
</dbReference>
<proteinExistence type="predicted"/>
<feature type="domain" description="HicB-like antitoxin of toxin-antitoxin system" evidence="1">
    <location>
        <begin position="19"/>
        <end position="72"/>
    </location>
</feature>
<name>A0A974PQK3_9HYPH</name>
<protein>
    <submittedName>
        <fullName evidence="2">Type II toxin-antitoxin system HicB family antitoxin</fullName>
    </submittedName>
</protein>
<dbReference type="RefSeq" id="WP_203194861.1">
    <property type="nucleotide sequence ID" value="NZ_CP063362.1"/>
</dbReference>
<evidence type="ECO:0000259" key="1">
    <source>
        <dbReference type="Pfam" id="PF15919"/>
    </source>
</evidence>
<sequence>MTASTAPDPSAYPAIVASIPPEEGGGFVASFPDVPGCHGVGDTAEEAVADGRLALFACLDALRAADRSPPAPGSAPA</sequence>
<organism evidence="2 3">
    <name type="scientific">Xanthobacter dioxanivorans</name>
    <dbReference type="NCBI Taxonomy" id="2528964"/>
    <lineage>
        <taxon>Bacteria</taxon>
        <taxon>Pseudomonadati</taxon>
        <taxon>Pseudomonadota</taxon>
        <taxon>Alphaproteobacteria</taxon>
        <taxon>Hyphomicrobiales</taxon>
        <taxon>Xanthobacteraceae</taxon>
        <taxon>Xanthobacter</taxon>
    </lineage>
</organism>
<dbReference type="EMBL" id="CP063362">
    <property type="protein sequence ID" value="QRG07947.1"/>
    <property type="molecule type" value="Genomic_DNA"/>
</dbReference>
<dbReference type="Proteomes" id="UP000596427">
    <property type="component" value="Chromosome"/>
</dbReference>
<gene>
    <name evidence="2" type="ORF">EZH22_06205</name>
</gene>
<dbReference type="SUPFAM" id="SSF143100">
    <property type="entry name" value="TTHA1013/TTHA0281-like"/>
    <property type="match status" value="1"/>
</dbReference>
<keyword evidence="3" id="KW-1185">Reference proteome</keyword>
<accession>A0A974PQK3</accession>
<evidence type="ECO:0000313" key="3">
    <source>
        <dbReference type="Proteomes" id="UP000596427"/>
    </source>
</evidence>
<reference evidence="2 3" key="1">
    <citation type="submission" date="2020-10" db="EMBL/GenBank/DDBJ databases">
        <title>Degradation of 1,4-Dioxane by Xanthobacter sp. YN2, via a Novel Group-2 Soluble Di-Iron Monooxygenase.</title>
        <authorList>
            <person name="Ma F."/>
            <person name="Wang Y."/>
            <person name="Yang J."/>
            <person name="Guo H."/>
            <person name="Su D."/>
            <person name="Yu L."/>
        </authorList>
    </citation>
    <scope>NUCLEOTIDE SEQUENCE [LARGE SCALE GENOMIC DNA]</scope>
    <source>
        <strain evidence="2 3">YN2</strain>
    </source>
</reference>
<dbReference type="Pfam" id="PF15919">
    <property type="entry name" value="HicB_lk_antitox"/>
    <property type="match status" value="1"/>
</dbReference>
<evidence type="ECO:0000313" key="2">
    <source>
        <dbReference type="EMBL" id="QRG07947.1"/>
    </source>
</evidence>
<dbReference type="AlphaFoldDB" id="A0A974PQK3"/>
<dbReference type="InterPro" id="IPR035069">
    <property type="entry name" value="TTHA1013/TTHA0281-like"/>
</dbReference>
<dbReference type="InterPro" id="IPR031807">
    <property type="entry name" value="HicB-like"/>
</dbReference>